<keyword evidence="6 16" id="KW-0436">Ligase</keyword>
<name>A0A7V0XEW1_UNCW3</name>
<comment type="caution">
    <text evidence="16">The sequence shown here is derived from an EMBL/GenBank/DDBJ whole genome shotgun (WGS) entry which is preliminary data.</text>
</comment>
<evidence type="ECO:0000259" key="15">
    <source>
        <dbReference type="PROSITE" id="PS50860"/>
    </source>
</evidence>
<keyword evidence="5" id="KW-0820">tRNA-binding</keyword>
<evidence type="ECO:0000256" key="3">
    <source>
        <dbReference type="ARBA" id="ARBA00013168"/>
    </source>
</evidence>
<keyword evidence="11" id="KW-0694">RNA-binding</keyword>
<evidence type="ECO:0000256" key="2">
    <source>
        <dbReference type="ARBA" id="ARBA00008226"/>
    </source>
</evidence>
<organism evidence="16">
    <name type="scientific">candidate division WOR-3 bacterium</name>
    <dbReference type="NCBI Taxonomy" id="2052148"/>
    <lineage>
        <taxon>Bacteria</taxon>
        <taxon>Bacteria division WOR-3</taxon>
    </lineage>
</organism>
<evidence type="ECO:0000256" key="10">
    <source>
        <dbReference type="ARBA" id="ARBA00022840"/>
    </source>
</evidence>
<dbReference type="HAMAP" id="MF_00036_B">
    <property type="entry name" value="Ala_tRNA_synth_B"/>
    <property type="match status" value="1"/>
</dbReference>
<dbReference type="SUPFAM" id="SSF101353">
    <property type="entry name" value="Putative anticodon-binding domain of alanyl-tRNA synthetase (AlaRS)"/>
    <property type="match status" value="1"/>
</dbReference>
<dbReference type="PANTHER" id="PTHR11777">
    <property type="entry name" value="ALANYL-TRNA SYNTHETASE"/>
    <property type="match status" value="1"/>
</dbReference>
<evidence type="ECO:0000256" key="7">
    <source>
        <dbReference type="ARBA" id="ARBA00022723"/>
    </source>
</evidence>
<dbReference type="Gene3D" id="3.30.930.10">
    <property type="entry name" value="Bira Bifunctional Protein, Domain 2"/>
    <property type="match status" value="1"/>
</dbReference>
<protein>
    <recommendedName>
        <fullName evidence="4 14">Alanine--tRNA ligase</fullName>
        <ecNumber evidence="3 14">6.1.1.7</ecNumber>
    </recommendedName>
</protein>
<dbReference type="Gene3D" id="3.30.54.20">
    <property type="match status" value="1"/>
</dbReference>
<dbReference type="InterPro" id="IPR018162">
    <property type="entry name" value="Ala-tRNA-ligase_IIc_anticod-bd"/>
</dbReference>
<dbReference type="GO" id="GO:0006419">
    <property type="term" value="P:alanyl-tRNA aminoacylation"/>
    <property type="evidence" value="ECO:0007669"/>
    <property type="project" value="UniProtKB-UniRule"/>
</dbReference>
<dbReference type="FunFam" id="3.30.980.10:FF:000004">
    <property type="entry name" value="Alanine--tRNA ligase, cytoplasmic"/>
    <property type="match status" value="1"/>
</dbReference>
<dbReference type="Pfam" id="PF01411">
    <property type="entry name" value="tRNA-synt_2c"/>
    <property type="match status" value="1"/>
</dbReference>
<dbReference type="SUPFAM" id="SSF55681">
    <property type="entry name" value="Class II aaRS and biotin synthetases"/>
    <property type="match status" value="1"/>
</dbReference>
<evidence type="ECO:0000256" key="12">
    <source>
        <dbReference type="ARBA" id="ARBA00022917"/>
    </source>
</evidence>
<dbReference type="Proteomes" id="UP000885672">
    <property type="component" value="Unassembled WGS sequence"/>
</dbReference>
<evidence type="ECO:0000256" key="13">
    <source>
        <dbReference type="ARBA" id="ARBA00023146"/>
    </source>
</evidence>
<evidence type="ECO:0000256" key="5">
    <source>
        <dbReference type="ARBA" id="ARBA00022555"/>
    </source>
</evidence>
<dbReference type="SUPFAM" id="SSF55186">
    <property type="entry name" value="ThrRS/AlaRS common domain"/>
    <property type="match status" value="1"/>
</dbReference>
<dbReference type="SUPFAM" id="SSF50447">
    <property type="entry name" value="Translation proteins"/>
    <property type="match status" value="1"/>
</dbReference>
<evidence type="ECO:0000256" key="11">
    <source>
        <dbReference type="ARBA" id="ARBA00022884"/>
    </source>
</evidence>
<dbReference type="GO" id="GO:0046872">
    <property type="term" value="F:metal ion binding"/>
    <property type="evidence" value="ECO:0007669"/>
    <property type="project" value="UniProtKB-KW"/>
</dbReference>
<dbReference type="InterPro" id="IPR018165">
    <property type="entry name" value="Ala-tRNA-synth_IIc_core"/>
</dbReference>
<dbReference type="Gene3D" id="3.30.980.10">
    <property type="entry name" value="Threonyl-trna Synthetase, Chain A, domain 2"/>
    <property type="match status" value="1"/>
</dbReference>
<evidence type="ECO:0000256" key="4">
    <source>
        <dbReference type="ARBA" id="ARBA00017959"/>
    </source>
</evidence>
<evidence type="ECO:0000256" key="8">
    <source>
        <dbReference type="ARBA" id="ARBA00022741"/>
    </source>
</evidence>
<dbReference type="PROSITE" id="PS50860">
    <property type="entry name" value="AA_TRNA_LIGASE_II_ALA"/>
    <property type="match status" value="1"/>
</dbReference>
<dbReference type="EC" id="6.1.1.7" evidence="3 14"/>
<dbReference type="GO" id="GO:0005829">
    <property type="term" value="C:cytosol"/>
    <property type="evidence" value="ECO:0007669"/>
    <property type="project" value="TreeGrafter"/>
</dbReference>
<comment type="similarity">
    <text evidence="2">Belongs to the class-II aminoacyl-tRNA synthetase family.</text>
</comment>
<dbReference type="SMART" id="SM00863">
    <property type="entry name" value="tRNA_SAD"/>
    <property type="match status" value="1"/>
</dbReference>
<dbReference type="Gene3D" id="2.40.30.130">
    <property type="match status" value="1"/>
</dbReference>
<gene>
    <name evidence="16" type="primary">alaS</name>
    <name evidence="16" type="ORF">ENN51_01770</name>
</gene>
<dbReference type="InterPro" id="IPR018164">
    <property type="entry name" value="Ala-tRNA-synth_IIc_N"/>
</dbReference>
<evidence type="ECO:0000256" key="1">
    <source>
        <dbReference type="ARBA" id="ARBA00001947"/>
    </source>
</evidence>
<dbReference type="InterPro" id="IPR009000">
    <property type="entry name" value="Transl_B-barrel_sf"/>
</dbReference>
<dbReference type="InterPro" id="IPR045864">
    <property type="entry name" value="aa-tRNA-synth_II/BPL/LPL"/>
</dbReference>
<dbReference type="InterPro" id="IPR018163">
    <property type="entry name" value="Thr/Ala-tRNA-synth_IIc_edit"/>
</dbReference>
<keyword evidence="10" id="KW-0067">ATP-binding</keyword>
<evidence type="ECO:0000256" key="9">
    <source>
        <dbReference type="ARBA" id="ARBA00022833"/>
    </source>
</evidence>
<evidence type="ECO:0000256" key="14">
    <source>
        <dbReference type="NCBIfam" id="TIGR00344"/>
    </source>
</evidence>
<dbReference type="AlphaFoldDB" id="A0A7V0XEW1"/>
<reference evidence="16" key="1">
    <citation type="journal article" date="2020" name="mSystems">
        <title>Genome- and Community-Level Interaction Insights into Carbon Utilization and Element Cycling Functions of Hydrothermarchaeota in Hydrothermal Sediment.</title>
        <authorList>
            <person name="Zhou Z."/>
            <person name="Liu Y."/>
            <person name="Xu W."/>
            <person name="Pan J."/>
            <person name="Luo Z.H."/>
            <person name="Li M."/>
        </authorList>
    </citation>
    <scope>NUCLEOTIDE SEQUENCE [LARGE SCALE GENOMIC DNA]</scope>
    <source>
        <strain evidence="16">SpSt-1182</strain>
    </source>
</reference>
<evidence type="ECO:0000313" key="16">
    <source>
        <dbReference type="EMBL" id="HDQ99005.1"/>
    </source>
</evidence>
<proteinExistence type="inferred from homology"/>
<dbReference type="FunFam" id="3.30.930.10:FF:000004">
    <property type="entry name" value="Alanine--tRNA ligase"/>
    <property type="match status" value="1"/>
</dbReference>
<keyword evidence="12" id="KW-0648">Protein biosynthesis</keyword>
<accession>A0A7V0XEW1</accession>
<dbReference type="GO" id="GO:0000049">
    <property type="term" value="F:tRNA binding"/>
    <property type="evidence" value="ECO:0007669"/>
    <property type="project" value="UniProtKB-KW"/>
</dbReference>
<dbReference type="InterPro" id="IPR050058">
    <property type="entry name" value="Ala-tRNA_ligase"/>
</dbReference>
<dbReference type="GO" id="GO:0004813">
    <property type="term" value="F:alanine-tRNA ligase activity"/>
    <property type="evidence" value="ECO:0007669"/>
    <property type="project" value="UniProtKB-UniRule"/>
</dbReference>
<keyword evidence="9" id="KW-0862">Zinc</keyword>
<feature type="non-terminal residue" evidence="16">
    <location>
        <position position="687"/>
    </location>
</feature>
<dbReference type="InterPro" id="IPR023033">
    <property type="entry name" value="Ala_tRNA_ligase_euk/bac"/>
</dbReference>
<dbReference type="InterPro" id="IPR002318">
    <property type="entry name" value="Ala-tRNA-lgiase_IIc"/>
</dbReference>
<dbReference type="GO" id="GO:0002161">
    <property type="term" value="F:aminoacyl-tRNA deacylase activity"/>
    <property type="evidence" value="ECO:0007669"/>
    <property type="project" value="TreeGrafter"/>
</dbReference>
<dbReference type="CDD" id="cd00673">
    <property type="entry name" value="AlaRS_core"/>
    <property type="match status" value="1"/>
</dbReference>
<comment type="cofactor">
    <cofactor evidence="1">
        <name>Zn(2+)</name>
        <dbReference type="ChEBI" id="CHEBI:29105"/>
    </cofactor>
</comment>
<keyword evidence="13" id="KW-0030">Aminoacyl-tRNA synthetase</keyword>
<feature type="domain" description="Alanyl-transfer RNA synthetases family profile" evidence="15">
    <location>
        <begin position="1"/>
        <end position="687"/>
    </location>
</feature>
<keyword evidence="8" id="KW-0547">Nucleotide-binding</keyword>
<dbReference type="PANTHER" id="PTHR11777:SF9">
    <property type="entry name" value="ALANINE--TRNA LIGASE, CYTOPLASMIC"/>
    <property type="match status" value="1"/>
</dbReference>
<dbReference type="InterPro" id="IPR012947">
    <property type="entry name" value="tRNA_SAD"/>
</dbReference>
<dbReference type="FunFam" id="3.30.54.20:FF:000001">
    <property type="entry name" value="Alanine--tRNA ligase"/>
    <property type="match status" value="1"/>
</dbReference>
<dbReference type="GO" id="GO:0005524">
    <property type="term" value="F:ATP binding"/>
    <property type="evidence" value="ECO:0007669"/>
    <property type="project" value="UniProtKB-KW"/>
</dbReference>
<dbReference type="PRINTS" id="PR00980">
    <property type="entry name" value="TRNASYNTHALA"/>
</dbReference>
<dbReference type="Pfam" id="PF07973">
    <property type="entry name" value="tRNA_SAD"/>
    <property type="match status" value="1"/>
</dbReference>
<dbReference type="EMBL" id="DSBX01000064">
    <property type="protein sequence ID" value="HDQ99005.1"/>
    <property type="molecule type" value="Genomic_DNA"/>
</dbReference>
<sequence length="687" mass="76700">MNHRELRRTFLEFFAERGHKIVPSSPLVPKDDPSLLFTSAGMVQFKPYWAGTVEPPYRRACSIQKCLRASDLDQVGRTPRHHTFFEMMGNFSFGDYFKDEAIPWAWQYLTEVVKLDRNRLWASVFEEDEEAYDIWVKNVGLPEARVVRLGAKDNFWGPAGTSGACGPCSEIYFDLGPKLDCGGERCAPGCDCDRFIEVYNNVFPQFNQLPGGAREPLKNRGIDTGMGLERLAMVSQGKKSSFDSDLFAPLVREAAQILDTEPDDRNRQMLRVAVDHTRALVFAITDGIIPSNEARGYVLRGILRRALLFAHRTGAREPFLYRVAGAIIEHMKQWYPELAAKREQAAMIVKSEEERFLRTLEAGLERWQGLLERFRSGDILPGGELFKLHDTFGFHIELVKELAVEAGLELDLAGFESAMLAQRERSKSRSTIDTAGAGALDDALATEERWHDQLEVEDVELDRFAPLAGGDYELHLSRTPFYPEAGGQVGDTGEIEGNGFRLEVTNSYRSKGVPVVRAKLLAGEVAAGPVRARVDVERRREIERAHTATHLLHATLRRVVGDYVKQEGSLVEPGRLRFDFASFEPLTPEQVTEVERLVIEQVLADKPLNRRPDVPIEEAKKAGALALFGEQYGEKVTVVSIPGFSAELCGGTHLRRTGEIGSFIILSETGVAAGIRRIEALVGRAAV</sequence>
<dbReference type="NCBIfam" id="TIGR00344">
    <property type="entry name" value="alaS"/>
    <property type="match status" value="1"/>
</dbReference>
<keyword evidence="7" id="KW-0479">Metal-binding</keyword>
<evidence type="ECO:0000256" key="6">
    <source>
        <dbReference type="ARBA" id="ARBA00022598"/>
    </source>
</evidence>